<protein>
    <submittedName>
        <fullName evidence="6">C-type lectin domain family 3 member B</fullName>
    </submittedName>
    <submittedName>
        <fullName evidence="5">Tetranectin-like</fullName>
    </submittedName>
</protein>
<organism evidence="5 7">
    <name type="scientific">Scleropages formosus</name>
    <name type="common">Asian bonytongue</name>
    <name type="synonym">Osteoglossum formosum</name>
    <dbReference type="NCBI Taxonomy" id="113540"/>
    <lineage>
        <taxon>Eukaryota</taxon>
        <taxon>Metazoa</taxon>
        <taxon>Chordata</taxon>
        <taxon>Craniata</taxon>
        <taxon>Vertebrata</taxon>
        <taxon>Euteleostomi</taxon>
        <taxon>Actinopterygii</taxon>
        <taxon>Neopterygii</taxon>
        <taxon>Teleostei</taxon>
        <taxon>Osteoglossocephala</taxon>
        <taxon>Osteoglossomorpha</taxon>
        <taxon>Osteoglossiformes</taxon>
        <taxon>Osteoglossidae</taxon>
        <taxon>Scleropages</taxon>
    </lineage>
</organism>
<dbReference type="SMART" id="SM00034">
    <property type="entry name" value="CLECT"/>
    <property type="match status" value="1"/>
</dbReference>
<dbReference type="Gene3D" id="3.10.100.10">
    <property type="entry name" value="Mannose-Binding Protein A, subunit A"/>
    <property type="match status" value="1"/>
</dbReference>
<proteinExistence type="predicted"/>
<dbReference type="InterPro" id="IPR001304">
    <property type="entry name" value="C-type_lectin-like"/>
</dbReference>
<evidence type="ECO:0000313" key="7">
    <source>
        <dbReference type="Proteomes" id="UP000034805"/>
    </source>
</evidence>
<dbReference type="InterPro" id="IPR016186">
    <property type="entry name" value="C-type_lectin-like/link_sf"/>
</dbReference>
<dbReference type="Ensembl" id="ENSSFOT00015013714.2">
    <property type="protein sequence ID" value="ENSSFOP00015013546.1"/>
    <property type="gene ID" value="ENSSFOG00015008746.2"/>
</dbReference>
<dbReference type="STRING" id="113540.ENSSFOP00015013546"/>
<keyword evidence="2" id="KW-1015">Disulfide bond</keyword>
<dbReference type="GeneTree" id="ENSGT00950000183186"/>
<dbReference type="CDD" id="cd03596">
    <property type="entry name" value="CLECT_tetranectin_like"/>
    <property type="match status" value="1"/>
</dbReference>
<dbReference type="PANTHER" id="PTHR22799">
    <property type="entry name" value="TETRANECTIN-RELATED"/>
    <property type="match status" value="1"/>
</dbReference>
<accession>A0A0P7TKE6</accession>
<keyword evidence="3" id="KW-0732">Signal</keyword>
<dbReference type="InterPro" id="IPR016187">
    <property type="entry name" value="CTDL_fold"/>
</dbReference>
<reference evidence="5 7" key="1">
    <citation type="submission" date="2015-08" db="EMBL/GenBank/DDBJ databases">
        <title>The genome of the Asian arowana (Scleropages formosus).</title>
        <authorList>
            <person name="Tan M.H."/>
            <person name="Gan H.M."/>
            <person name="Croft L.J."/>
            <person name="Austin C.M."/>
        </authorList>
    </citation>
    <scope>NUCLEOTIDE SEQUENCE [LARGE SCALE GENOMIC DNA]</scope>
    <source>
        <strain evidence="5">Aro1</strain>
    </source>
</reference>
<dbReference type="KEGG" id="sfm:108942498"/>
<feature type="domain" description="C-type lectin" evidence="4">
    <location>
        <begin position="73"/>
        <end position="194"/>
    </location>
</feature>
<dbReference type="OrthoDB" id="6366227at2759"/>
<evidence type="ECO:0000256" key="2">
    <source>
        <dbReference type="ARBA" id="ARBA00023157"/>
    </source>
</evidence>
<evidence type="ECO:0000256" key="3">
    <source>
        <dbReference type="SAM" id="SignalP"/>
    </source>
</evidence>
<feature type="chain" id="PRO_5010627512" evidence="3">
    <location>
        <begin position="22"/>
        <end position="198"/>
    </location>
</feature>
<evidence type="ECO:0000313" key="6">
    <source>
        <dbReference type="Ensembl" id="ENSSFOP00015013546.1"/>
    </source>
</evidence>
<dbReference type="Proteomes" id="UP000694397">
    <property type="component" value="Chromosome 23"/>
</dbReference>
<name>A0A0P7TKE6_SCLFO</name>
<dbReference type="PANTHER" id="PTHR22799:SF3">
    <property type="entry name" value="TETRANECTIN"/>
    <property type="match status" value="1"/>
</dbReference>
<evidence type="ECO:0000259" key="4">
    <source>
        <dbReference type="PROSITE" id="PS50041"/>
    </source>
</evidence>
<dbReference type="PROSITE" id="PS00615">
    <property type="entry name" value="C_TYPE_LECTIN_1"/>
    <property type="match status" value="1"/>
</dbReference>
<evidence type="ECO:0000256" key="1">
    <source>
        <dbReference type="ARBA" id="ARBA00022734"/>
    </source>
</evidence>
<reference evidence="6" key="3">
    <citation type="submission" date="2025-05" db="UniProtKB">
        <authorList>
            <consortium name="Ensembl"/>
        </authorList>
    </citation>
    <scope>IDENTIFICATION</scope>
</reference>
<dbReference type="InterPro" id="IPR018378">
    <property type="entry name" value="C-type_lectin_CS"/>
</dbReference>
<dbReference type="FunFam" id="3.10.100.10:FF:000010">
    <property type="entry name" value="C-type lectin domain family 3 member A"/>
    <property type="match status" value="1"/>
</dbReference>
<evidence type="ECO:0000313" key="8">
    <source>
        <dbReference type="Proteomes" id="UP000694397"/>
    </source>
</evidence>
<dbReference type="Proteomes" id="UP000034805">
    <property type="component" value="Unassembled WGS sequence"/>
</dbReference>
<feature type="signal peptide" evidence="3">
    <location>
        <begin position="1"/>
        <end position="21"/>
    </location>
</feature>
<sequence>MELRGARLFVCILILAHGSLQQSPPKKKPLKKDVSSSAAIEELQKQIDDIVQEVTLLKEQQALQTVCLKGIKIHGKCFLVDPLKKRYHTASEDCIAKGGTLSVPVTREENEQLHNYVRMTLGPKEQVWLGVNDMSTEGSWIDQTGSTVRYKNWDSRVTPQPDGGPVQNCAVLSSAASGKWFDENCRDEKASVCEFNIV</sequence>
<dbReference type="Pfam" id="PF00059">
    <property type="entry name" value="Lectin_C"/>
    <property type="match status" value="1"/>
</dbReference>
<gene>
    <name evidence="6" type="primary">CLEC3B</name>
    <name evidence="5" type="ORF">Z043_120525</name>
</gene>
<dbReference type="GO" id="GO:0030282">
    <property type="term" value="P:bone mineralization"/>
    <property type="evidence" value="ECO:0007669"/>
    <property type="project" value="TreeGrafter"/>
</dbReference>
<dbReference type="EMBL" id="JARO02009659">
    <property type="protein sequence ID" value="KPP61382.1"/>
    <property type="molecule type" value="Genomic_DNA"/>
</dbReference>
<dbReference type="GO" id="GO:0030246">
    <property type="term" value="F:carbohydrate binding"/>
    <property type="evidence" value="ECO:0007669"/>
    <property type="project" value="UniProtKB-KW"/>
</dbReference>
<keyword evidence="1" id="KW-0430">Lectin</keyword>
<evidence type="ECO:0000313" key="5">
    <source>
        <dbReference type="EMBL" id="KPP61382.1"/>
    </source>
</evidence>
<dbReference type="InterPro" id="IPR051663">
    <property type="entry name" value="CLec_Tetranectin-domain"/>
</dbReference>
<dbReference type="PROSITE" id="PS50041">
    <property type="entry name" value="C_TYPE_LECTIN_2"/>
    <property type="match status" value="1"/>
</dbReference>
<dbReference type="SUPFAM" id="SSF56436">
    <property type="entry name" value="C-type lectin-like"/>
    <property type="match status" value="1"/>
</dbReference>
<keyword evidence="8" id="KW-1185">Reference proteome</keyword>
<reference evidence="6 8" key="2">
    <citation type="submission" date="2019-04" db="EMBL/GenBank/DDBJ databases">
        <authorList>
            <consortium name="Wellcome Sanger Institute Data Sharing"/>
        </authorList>
    </citation>
    <scope>NUCLEOTIDE SEQUENCE [LARGE SCALE GENOMIC DNA]</scope>
</reference>
<dbReference type="GO" id="GO:0005615">
    <property type="term" value="C:extracellular space"/>
    <property type="evidence" value="ECO:0007669"/>
    <property type="project" value="TreeGrafter"/>
</dbReference>
<dbReference type="AlphaFoldDB" id="A0A0P7TKE6"/>